<dbReference type="Pfam" id="PF14432">
    <property type="entry name" value="DYW_deaminase"/>
    <property type="match status" value="1"/>
</dbReference>
<evidence type="ECO:0000313" key="5">
    <source>
        <dbReference type="EMBL" id="OAY60371.1"/>
    </source>
</evidence>
<feature type="domain" description="DYW" evidence="4">
    <location>
        <begin position="591"/>
        <end position="683"/>
    </location>
</feature>
<name>A0A2C9WLW9_MANES</name>
<dbReference type="NCBIfam" id="TIGR00756">
    <property type="entry name" value="PPR"/>
    <property type="match status" value="3"/>
</dbReference>
<dbReference type="InterPro" id="IPR046960">
    <property type="entry name" value="PPR_At4g14850-like_plant"/>
</dbReference>
<proteinExistence type="inferred from homology"/>
<dbReference type="SUPFAM" id="SSF48452">
    <property type="entry name" value="TPR-like"/>
    <property type="match status" value="1"/>
</dbReference>
<keyword evidence="6" id="KW-1185">Reference proteome</keyword>
<evidence type="ECO:0000313" key="6">
    <source>
        <dbReference type="Proteomes" id="UP000091857"/>
    </source>
</evidence>
<evidence type="ECO:0000256" key="1">
    <source>
        <dbReference type="ARBA" id="ARBA00006643"/>
    </source>
</evidence>
<protein>
    <recommendedName>
        <fullName evidence="4">DYW domain-containing protein</fullName>
    </recommendedName>
</protein>
<keyword evidence="2" id="KW-0677">Repeat</keyword>
<dbReference type="AlphaFoldDB" id="A0A2C9WLW9"/>
<sequence length="683" mass="77145">MLKPPRKTHASLSYAPCIFKPNISHSAPPPPDAIKLLKLSANTKSLKFGKLIHAHLIISNRTTKNNALETNSLINFYAKCNELFIARKLFDSMRQRNVVSWSALMTGYLHMGFSLEVIRLLKDMVSVDAISPNEYIFAIALASCSDSGRTKEGQQCHCYVLKSGLVFHQYVRNALLHMYSKYFSFQEVMWIWNLVPGTDIFSYNSVLSGLLENGYFKEGLEVLRRMVSDHVKWDSVTYVNIFGLCACLKYLRMGLELHGKMLISDVESDAYVSSAMINMYGKCGDVLSARRVFDRLQSQNVVLWTAIIAAYFQNGCFEDALKLFSKMKLDGARPNEFTFAVTLNASAGLSAISCGLLLHACTEKSGLKDYLTVGNALINMYAKSGNIPAAKNVFSDMTSRDTISWNAMICGYSHHGLGVLSACSHLGLVQEGLYYLNLMKESSIVPGLAHYTCIVGLLSKAGRLDDAWNFMRSMPVKWDVVAWRTLLNACHIHRNYGFGKQIAEWIIEMDPNDVGTYTLLSNMYAKAKRWDGVVKIRKLMRDKNIKKEPGASWIEIRNVTHIFVAEETKHPEHSEIYEKVKELLTMIKPLGYVPNIGAVLHDVEDEQKDHYLSYHSEKLAIAYGLMKTPPEAPIIVMKNLRMCDDCHLAVKLISKVANRMIIVRDANRFHHFQEGHCSCADYW</sequence>
<accession>A0A2C9WLW9</accession>
<dbReference type="InterPro" id="IPR011990">
    <property type="entry name" value="TPR-like_helical_dom_sf"/>
</dbReference>
<dbReference type="Pfam" id="PF13041">
    <property type="entry name" value="PPR_2"/>
    <property type="match status" value="2"/>
</dbReference>
<feature type="repeat" description="PPR" evidence="3">
    <location>
        <begin position="300"/>
        <end position="334"/>
    </location>
</feature>
<dbReference type="PANTHER" id="PTHR47926">
    <property type="entry name" value="PENTATRICOPEPTIDE REPEAT-CONTAINING PROTEIN"/>
    <property type="match status" value="1"/>
</dbReference>
<reference evidence="6" key="1">
    <citation type="journal article" date="2016" name="Nat. Biotechnol.">
        <title>Sequencing wild and cultivated cassava and related species reveals extensive interspecific hybridization and genetic diversity.</title>
        <authorList>
            <person name="Bredeson J.V."/>
            <person name="Lyons J.B."/>
            <person name="Prochnik S.E."/>
            <person name="Wu G.A."/>
            <person name="Ha C.M."/>
            <person name="Edsinger-Gonzales E."/>
            <person name="Grimwood J."/>
            <person name="Schmutz J."/>
            <person name="Rabbi I.Y."/>
            <person name="Egesi C."/>
            <person name="Nauluvula P."/>
            <person name="Lebot V."/>
            <person name="Ndunguru J."/>
            <person name="Mkamilo G."/>
            <person name="Bart R.S."/>
            <person name="Setter T.L."/>
            <person name="Gleadow R.M."/>
            <person name="Kulakow P."/>
            <person name="Ferguson M.E."/>
            <person name="Rounsley S."/>
            <person name="Rokhsar D.S."/>
        </authorList>
    </citation>
    <scope>NUCLEOTIDE SEQUENCE [LARGE SCALE GENOMIC DNA]</scope>
    <source>
        <strain evidence="6">cv. AM560-2</strain>
    </source>
</reference>
<dbReference type="PROSITE" id="PS51375">
    <property type="entry name" value="PPR"/>
    <property type="match status" value="3"/>
</dbReference>
<dbReference type="InterPro" id="IPR002885">
    <property type="entry name" value="PPR_rpt"/>
</dbReference>
<dbReference type="Gene3D" id="1.25.40.10">
    <property type="entry name" value="Tetratricopeptide repeat domain"/>
    <property type="match status" value="3"/>
</dbReference>
<dbReference type="FunFam" id="1.25.40.10:FF:000227">
    <property type="entry name" value="Pentatricopeptide repeat-containing protein At3g13880"/>
    <property type="match status" value="1"/>
</dbReference>
<dbReference type="FunFam" id="1.25.40.10:FF:001060">
    <property type="entry name" value="Os05g0572900 protein"/>
    <property type="match status" value="1"/>
</dbReference>
<dbReference type="PANTHER" id="PTHR47926:SF385">
    <property type="entry name" value="DYW DOMAIN-CONTAINING PROTEIN"/>
    <property type="match status" value="1"/>
</dbReference>
<dbReference type="Pfam" id="PF01535">
    <property type="entry name" value="PPR"/>
    <property type="match status" value="6"/>
</dbReference>
<evidence type="ECO:0000256" key="3">
    <source>
        <dbReference type="PROSITE-ProRule" id="PRU00708"/>
    </source>
</evidence>
<feature type="repeat" description="PPR" evidence="3">
    <location>
        <begin position="199"/>
        <end position="233"/>
    </location>
</feature>
<dbReference type="EMBL" id="CM004387">
    <property type="protein sequence ID" value="OAY60371.1"/>
    <property type="molecule type" value="Genomic_DNA"/>
</dbReference>
<dbReference type="Pfam" id="PF20431">
    <property type="entry name" value="E_motif"/>
    <property type="match status" value="1"/>
</dbReference>
<dbReference type="InterPro" id="IPR046848">
    <property type="entry name" value="E_motif"/>
</dbReference>
<feature type="repeat" description="PPR" evidence="3">
    <location>
        <begin position="513"/>
        <end position="547"/>
    </location>
</feature>
<gene>
    <name evidence="5" type="ORF">MANES_01G106900v8</name>
</gene>
<comment type="caution">
    <text evidence="5">The sequence shown here is derived from an EMBL/GenBank/DDBJ whole genome shotgun (WGS) entry which is preliminary data.</text>
</comment>
<dbReference type="Gramene" id="Manes.01G106900.1.v8.1">
    <property type="protein sequence ID" value="Manes.01G106900.1.v8.1.CDS"/>
    <property type="gene ID" value="Manes.01G106900.v8.1"/>
</dbReference>
<dbReference type="Proteomes" id="UP000091857">
    <property type="component" value="Chromosome 1"/>
</dbReference>
<organism evidence="5 6">
    <name type="scientific">Manihot esculenta</name>
    <name type="common">Cassava</name>
    <name type="synonym">Jatropha manihot</name>
    <dbReference type="NCBI Taxonomy" id="3983"/>
    <lineage>
        <taxon>Eukaryota</taxon>
        <taxon>Viridiplantae</taxon>
        <taxon>Streptophyta</taxon>
        <taxon>Embryophyta</taxon>
        <taxon>Tracheophyta</taxon>
        <taxon>Spermatophyta</taxon>
        <taxon>Magnoliopsida</taxon>
        <taxon>eudicotyledons</taxon>
        <taxon>Gunneridae</taxon>
        <taxon>Pentapetalae</taxon>
        <taxon>rosids</taxon>
        <taxon>fabids</taxon>
        <taxon>Malpighiales</taxon>
        <taxon>Euphorbiaceae</taxon>
        <taxon>Crotonoideae</taxon>
        <taxon>Manihoteae</taxon>
        <taxon>Manihot</taxon>
    </lineage>
</organism>
<evidence type="ECO:0000256" key="2">
    <source>
        <dbReference type="ARBA" id="ARBA00022737"/>
    </source>
</evidence>
<dbReference type="InterPro" id="IPR032867">
    <property type="entry name" value="DYW_dom"/>
</dbReference>
<dbReference type="GO" id="GO:0009451">
    <property type="term" value="P:RNA modification"/>
    <property type="evidence" value="ECO:0007669"/>
    <property type="project" value="InterPro"/>
</dbReference>
<dbReference type="GO" id="GO:0008270">
    <property type="term" value="F:zinc ion binding"/>
    <property type="evidence" value="ECO:0007669"/>
    <property type="project" value="InterPro"/>
</dbReference>
<dbReference type="GO" id="GO:0003723">
    <property type="term" value="F:RNA binding"/>
    <property type="evidence" value="ECO:0007669"/>
    <property type="project" value="InterPro"/>
</dbReference>
<evidence type="ECO:0000259" key="4">
    <source>
        <dbReference type="Pfam" id="PF14432"/>
    </source>
</evidence>
<comment type="similarity">
    <text evidence="1">Belongs to the PPR family. PCMP-H subfamily.</text>
</comment>